<dbReference type="Gene3D" id="1.10.620.20">
    <property type="entry name" value="Ribonucleotide Reductase, subunit A"/>
    <property type="match status" value="2"/>
</dbReference>
<name>A0A9R1BLA1_TRITD</name>
<dbReference type="EMBL" id="LT934123">
    <property type="protein sequence ID" value="VAI72779.1"/>
    <property type="molecule type" value="Genomic_DNA"/>
</dbReference>
<dbReference type="Gramene" id="TRITD7Bv1G046320.1">
    <property type="protein sequence ID" value="TRITD7Bv1G046320.1"/>
    <property type="gene ID" value="TRITD7Bv1G046320"/>
</dbReference>
<reference evidence="2 4" key="1">
    <citation type="submission" date="2017-09" db="EMBL/GenBank/DDBJ databases">
        <authorList>
            <consortium name="International Durum Wheat Genome Sequencing Consortium (IDWGSC)"/>
            <person name="Milanesi L."/>
        </authorList>
    </citation>
    <scope>NUCLEOTIDE SEQUENCE [LARGE SCALE GENOMIC DNA]</scope>
    <source>
        <strain evidence="4">cv. Svevo</strain>
    </source>
</reference>
<protein>
    <submittedName>
        <fullName evidence="2 3">Uncharacterized protein</fullName>
    </submittedName>
</protein>
<evidence type="ECO:0000313" key="4">
    <source>
        <dbReference type="Proteomes" id="UP000324705"/>
    </source>
</evidence>
<dbReference type="Proteomes" id="UP000324705">
    <property type="component" value="Chromosome 7A"/>
</dbReference>
<dbReference type="PANTHER" id="PTHR23409:SF18">
    <property type="entry name" value="RIBONUCLEOSIDE-DIPHOSPHATE REDUCTASE SUBUNIT M2"/>
    <property type="match status" value="1"/>
</dbReference>
<comment type="similarity">
    <text evidence="1">Belongs to the ribonucleoside diphosphate reductase small chain family.</text>
</comment>
<dbReference type="Proteomes" id="UP000324705">
    <property type="component" value="Chromosome 7B"/>
</dbReference>
<dbReference type="Gramene" id="TRITD7Av1G070410.1">
    <property type="protein sequence ID" value="TRITD7Av1G070410.1"/>
    <property type="gene ID" value="TRITD7Av1G070410"/>
</dbReference>
<sequence>MPAALSMVPACDAEEPLLAESSDRFSMFPIRFPQIWEFYKKAVASFWTAEEVDLSSDARHWDTTLSNDERHFISHVLAFSNELISRDEGLHCDFACLLYDILRGKLDESRVFEIVSEAVDIEREFVCDALPCALVGMNGDLMSQYIEFVADRLLMALGCKKLYNATNPFDWMELISLQGKTNFFEKRVGEYQKASVMSNLNGGAATQHVFSIDEDF</sequence>
<dbReference type="GO" id="GO:0009263">
    <property type="term" value="P:deoxyribonucleotide biosynthetic process"/>
    <property type="evidence" value="ECO:0007669"/>
    <property type="project" value="InterPro"/>
</dbReference>
<evidence type="ECO:0000256" key="1">
    <source>
        <dbReference type="ARBA" id="ARBA00009303"/>
    </source>
</evidence>
<dbReference type="PANTHER" id="PTHR23409">
    <property type="entry name" value="RIBONUCLEOSIDE-DIPHOSPHATE REDUCTASE SMALL CHAIN"/>
    <property type="match status" value="1"/>
</dbReference>
<dbReference type="Pfam" id="PF00268">
    <property type="entry name" value="Ribonuc_red_sm"/>
    <property type="match status" value="1"/>
</dbReference>
<dbReference type="AlphaFoldDB" id="A0A9R1BLA1"/>
<organism evidence="2 4">
    <name type="scientific">Triticum turgidum subsp. durum</name>
    <name type="common">Durum wheat</name>
    <name type="synonym">Triticum durum</name>
    <dbReference type="NCBI Taxonomy" id="4567"/>
    <lineage>
        <taxon>Eukaryota</taxon>
        <taxon>Viridiplantae</taxon>
        <taxon>Streptophyta</taxon>
        <taxon>Embryophyta</taxon>
        <taxon>Tracheophyta</taxon>
        <taxon>Spermatophyta</taxon>
        <taxon>Magnoliopsida</taxon>
        <taxon>Liliopsida</taxon>
        <taxon>Poales</taxon>
        <taxon>Poaceae</taxon>
        <taxon>BOP clade</taxon>
        <taxon>Pooideae</taxon>
        <taxon>Triticodae</taxon>
        <taxon>Triticeae</taxon>
        <taxon>Triticinae</taxon>
        <taxon>Triticum</taxon>
    </lineage>
</organism>
<dbReference type="SUPFAM" id="SSF47240">
    <property type="entry name" value="Ferritin-like"/>
    <property type="match status" value="2"/>
</dbReference>
<accession>A0A9R1BLA1</accession>
<keyword evidence="4" id="KW-1185">Reference proteome</keyword>
<dbReference type="InterPro" id="IPR012348">
    <property type="entry name" value="RNR-like"/>
</dbReference>
<dbReference type="InterPro" id="IPR033909">
    <property type="entry name" value="RNR_small"/>
</dbReference>
<dbReference type="GO" id="GO:0016491">
    <property type="term" value="F:oxidoreductase activity"/>
    <property type="evidence" value="ECO:0007669"/>
    <property type="project" value="InterPro"/>
</dbReference>
<evidence type="ECO:0000313" key="3">
    <source>
        <dbReference type="EMBL" id="VAI84938.1"/>
    </source>
</evidence>
<dbReference type="EMBL" id="LT934124">
    <property type="protein sequence ID" value="VAI84938.1"/>
    <property type="molecule type" value="Genomic_DNA"/>
</dbReference>
<dbReference type="CDD" id="cd01049">
    <property type="entry name" value="RNRR2"/>
    <property type="match status" value="1"/>
</dbReference>
<dbReference type="OMA" id="YETHNGS"/>
<proteinExistence type="inferred from homology"/>
<gene>
    <name evidence="2" type="ORF">TRITD_7Av1G070410</name>
    <name evidence="3" type="ORF">TRITD_7Bv1G046320</name>
</gene>
<dbReference type="InterPro" id="IPR009078">
    <property type="entry name" value="Ferritin-like_SF"/>
</dbReference>
<evidence type="ECO:0000313" key="2">
    <source>
        <dbReference type="EMBL" id="VAI72779.1"/>
    </source>
</evidence>
<dbReference type="InterPro" id="IPR000358">
    <property type="entry name" value="RNR_small_fam"/>
</dbReference>